<organism evidence="2">
    <name type="scientific">Brassica napus</name>
    <name type="common">Rape</name>
    <dbReference type="NCBI Taxonomy" id="3708"/>
    <lineage>
        <taxon>Eukaryota</taxon>
        <taxon>Viridiplantae</taxon>
        <taxon>Streptophyta</taxon>
        <taxon>Embryophyta</taxon>
        <taxon>Tracheophyta</taxon>
        <taxon>Spermatophyta</taxon>
        <taxon>Magnoliopsida</taxon>
        <taxon>eudicotyledons</taxon>
        <taxon>Gunneridae</taxon>
        <taxon>Pentapetalae</taxon>
        <taxon>rosids</taxon>
        <taxon>malvids</taxon>
        <taxon>Brassicales</taxon>
        <taxon>Brassicaceae</taxon>
        <taxon>Brassiceae</taxon>
        <taxon>Brassica</taxon>
    </lineage>
</organism>
<gene>
    <name evidence="2" type="ORF">DARMORV10_C09P58120.1</name>
</gene>
<reference evidence="2" key="1">
    <citation type="submission" date="2021-01" db="EMBL/GenBank/DDBJ databases">
        <authorList>
            <consortium name="Genoscope - CEA"/>
            <person name="William W."/>
        </authorList>
    </citation>
    <scope>NUCLEOTIDE SEQUENCE</scope>
</reference>
<evidence type="ECO:0000313" key="2">
    <source>
        <dbReference type="EMBL" id="CAF1779773.1"/>
    </source>
</evidence>
<dbReference type="EMBL" id="HG994373">
    <property type="protein sequence ID" value="CAF1779773.1"/>
    <property type="molecule type" value="Genomic_DNA"/>
</dbReference>
<feature type="compositionally biased region" description="Low complexity" evidence="1">
    <location>
        <begin position="18"/>
        <end position="54"/>
    </location>
</feature>
<proteinExistence type="predicted"/>
<name>A0A816J4B4_BRANA</name>
<protein>
    <submittedName>
        <fullName evidence="2">(rape) hypothetical protein</fullName>
    </submittedName>
</protein>
<accession>A0A816J4B4</accession>
<sequence length="318" mass="36888">MDSDDHRPLKKRFVVGHQQAPQQAPQAPQQAPRQQALQQAPRQQARQQAPAQEEPPQEDPPQEVMLDEMIPILIFSACFGVCNSLTRISRWTLKREQRLIIRVCFSVWGESWFEEDANTMEPPPPLPCRYRSLRSLFKTCPLLGCFLKVEQNRSHCCYGHFQLAREFAQRAVAFHYFDGFLDGEHRKRVCILALLNSVRGLQTGVPNLDHVAGLFTTLPWQLKIIPENAGNWLFFKTPPLRYTSMSYTSTNCGTKPPAIWWKKNPFLSIGFEGFDHPPVKYTLFLMDGGDDHHRQLAKDWRLHLFQCQELPLLPLNWW</sequence>
<dbReference type="Proteomes" id="UP001295469">
    <property type="component" value="Chromosome C09"/>
</dbReference>
<evidence type="ECO:0000256" key="1">
    <source>
        <dbReference type="SAM" id="MobiDB-lite"/>
    </source>
</evidence>
<feature type="region of interest" description="Disordered" evidence="1">
    <location>
        <begin position="1"/>
        <end position="62"/>
    </location>
</feature>
<dbReference type="AlphaFoldDB" id="A0A816J4B4"/>